<accession>A0ABN5VQ93</accession>
<sequence>MRAPRGDLTGPEPLEAALRHHAKPTRHITLARSAKPTGHITLARHAKPTGHIAPAGRTTLARRTTLIRRAPLTGDTPLTAPRIRVRPVPGHVPPLAPASFRCATMRGPLRLRNTPSPPQQPDSDRKFRTFPHLHPASVQEADGVTNSA</sequence>
<dbReference type="Proteomes" id="UP001321542">
    <property type="component" value="Chromosome"/>
</dbReference>
<gene>
    <name evidence="2" type="ORF">SGFS_066070</name>
</gene>
<keyword evidence="3" id="KW-1185">Reference proteome</keyword>
<name>A0ABN5VQ93_9ACTN</name>
<dbReference type="EMBL" id="AP018448">
    <property type="protein sequence ID" value="BBC35313.1"/>
    <property type="molecule type" value="Genomic_DNA"/>
</dbReference>
<reference evidence="2 3" key="1">
    <citation type="journal article" date="2010" name="ChemBioChem">
        <title>Cloning and characterization of the biosynthetic gene cluster of 16-membered macrolide antibiotic FD-891: involvement of a dual functional cytochrome P450 monooxygenase catalyzing epoxidation and hydroxylation.</title>
        <authorList>
            <person name="Kudo F."/>
            <person name="Motegi A."/>
            <person name="Mizoue K."/>
            <person name="Eguchi T."/>
        </authorList>
    </citation>
    <scope>NUCLEOTIDE SEQUENCE [LARGE SCALE GENOMIC DNA]</scope>
    <source>
        <strain evidence="2 3">A-8890</strain>
    </source>
</reference>
<evidence type="ECO:0000256" key="1">
    <source>
        <dbReference type="SAM" id="MobiDB-lite"/>
    </source>
</evidence>
<reference evidence="2 3" key="2">
    <citation type="journal article" date="2023" name="ChemBioChem">
        <title>Acyltransferase Domain Exchange between Two Independent Type I Polyketide Synthases in the Same Producer Strain of Macrolide Antibiotics.</title>
        <authorList>
            <person name="Kudo F."/>
            <person name="Kishikawa K."/>
            <person name="Tsuboi K."/>
            <person name="Kido T."/>
            <person name="Usui T."/>
            <person name="Hashimoto J."/>
            <person name="Shin-Ya K."/>
            <person name="Miyanaga A."/>
            <person name="Eguchi T."/>
        </authorList>
    </citation>
    <scope>NUCLEOTIDE SEQUENCE [LARGE SCALE GENOMIC DNA]</scope>
    <source>
        <strain evidence="2 3">A-8890</strain>
    </source>
</reference>
<proteinExistence type="predicted"/>
<dbReference type="InterPro" id="IPR036265">
    <property type="entry name" value="HIT-like_sf"/>
</dbReference>
<feature type="region of interest" description="Disordered" evidence="1">
    <location>
        <begin position="72"/>
        <end position="148"/>
    </location>
</feature>
<dbReference type="SUPFAM" id="SSF54197">
    <property type="entry name" value="HIT-like"/>
    <property type="match status" value="1"/>
</dbReference>
<evidence type="ECO:0000313" key="3">
    <source>
        <dbReference type="Proteomes" id="UP001321542"/>
    </source>
</evidence>
<protein>
    <submittedName>
        <fullName evidence="2">Uncharacterized protein</fullName>
    </submittedName>
</protein>
<organism evidence="2 3">
    <name type="scientific">Streptomyces graminofaciens</name>
    <dbReference type="NCBI Taxonomy" id="68212"/>
    <lineage>
        <taxon>Bacteria</taxon>
        <taxon>Bacillati</taxon>
        <taxon>Actinomycetota</taxon>
        <taxon>Actinomycetes</taxon>
        <taxon>Kitasatosporales</taxon>
        <taxon>Streptomycetaceae</taxon>
        <taxon>Streptomyces</taxon>
    </lineage>
</organism>
<evidence type="ECO:0000313" key="2">
    <source>
        <dbReference type="EMBL" id="BBC35313.1"/>
    </source>
</evidence>